<dbReference type="EMBL" id="LOKL01000002">
    <property type="protein sequence ID" value="MBZ3922899.1"/>
    <property type="molecule type" value="Genomic_DNA"/>
</dbReference>
<keyword evidence="1" id="KW-0812">Transmembrane</keyword>
<organism evidence="2 3">
    <name type="scientific">Xanthomonas citri pv. sesbaniae</name>
    <dbReference type="NCBI Taxonomy" id="473425"/>
    <lineage>
        <taxon>Bacteria</taxon>
        <taxon>Pseudomonadati</taxon>
        <taxon>Pseudomonadota</taxon>
        <taxon>Gammaproteobacteria</taxon>
        <taxon>Lysobacterales</taxon>
        <taxon>Lysobacteraceae</taxon>
        <taxon>Xanthomonas</taxon>
    </lineage>
</organism>
<name>A0AAW4RJB6_XANCI</name>
<sequence>MRPDTTLTQQLRDWATAVAGDQVLRTTATGTERVDVFGDLAQLAADAMRVESIVQCMEQTGRWKEARVLRTEYCMASLSEADRLARMARLGLKISRASYYAYLASAHAFVAGALSFAAASEVA</sequence>
<keyword evidence="1" id="KW-1133">Transmembrane helix</keyword>
<proteinExistence type="predicted"/>
<feature type="transmembrane region" description="Helical" evidence="1">
    <location>
        <begin position="99"/>
        <end position="119"/>
    </location>
</feature>
<evidence type="ECO:0000256" key="1">
    <source>
        <dbReference type="SAM" id="Phobius"/>
    </source>
</evidence>
<keyword evidence="1" id="KW-0472">Membrane</keyword>
<evidence type="ECO:0008006" key="4">
    <source>
        <dbReference type="Google" id="ProtNLM"/>
    </source>
</evidence>
<gene>
    <name evidence="2" type="ORF">Xseb_04240</name>
</gene>
<evidence type="ECO:0000313" key="3">
    <source>
        <dbReference type="Proteomes" id="UP000825388"/>
    </source>
</evidence>
<protein>
    <recommendedName>
        <fullName evidence="4">Phage-related protein</fullName>
    </recommendedName>
</protein>
<comment type="caution">
    <text evidence="2">The sequence shown here is derived from an EMBL/GenBank/DDBJ whole genome shotgun (WGS) entry which is preliminary data.</text>
</comment>
<dbReference type="Proteomes" id="UP000825388">
    <property type="component" value="Unassembled WGS sequence"/>
</dbReference>
<reference evidence="2" key="1">
    <citation type="submission" date="2015-12" db="EMBL/GenBank/DDBJ databases">
        <authorList>
            <person name="Bansal K."/>
            <person name="Midha S."/>
            <person name="Patil P.B."/>
        </authorList>
    </citation>
    <scope>NUCLEOTIDE SEQUENCE</scope>
    <source>
        <strain evidence="2">LMG867</strain>
    </source>
</reference>
<dbReference type="AlphaFoldDB" id="A0AAW4RJB6"/>
<evidence type="ECO:0000313" key="2">
    <source>
        <dbReference type="EMBL" id="MBZ3922899.1"/>
    </source>
</evidence>
<accession>A0AAW4RJB6</accession>